<dbReference type="Proteomes" id="UP001165685">
    <property type="component" value="Unassembled WGS sequence"/>
</dbReference>
<evidence type="ECO:0000313" key="4">
    <source>
        <dbReference type="EMBL" id="MDA2806722.1"/>
    </source>
</evidence>
<dbReference type="PANTHER" id="PTHR43877">
    <property type="entry name" value="AMINOALKYLPHOSPHONATE N-ACETYLTRANSFERASE-RELATED-RELATED"/>
    <property type="match status" value="1"/>
</dbReference>
<dbReference type="CDD" id="cd04301">
    <property type="entry name" value="NAT_SF"/>
    <property type="match status" value="1"/>
</dbReference>
<dbReference type="EMBL" id="JAQFWP010000040">
    <property type="protein sequence ID" value="MDA2806722.1"/>
    <property type="molecule type" value="Genomic_DNA"/>
</dbReference>
<accession>A0ABT4TPW8</accession>
<name>A0ABT4TPW8_9ACTN</name>
<evidence type="ECO:0000256" key="1">
    <source>
        <dbReference type="ARBA" id="ARBA00022679"/>
    </source>
</evidence>
<dbReference type="InterPro" id="IPR000182">
    <property type="entry name" value="GNAT_dom"/>
</dbReference>
<keyword evidence="1" id="KW-0808">Transferase</keyword>
<protein>
    <submittedName>
        <fullName evidence="4">GNAT family N-acetyltransferase</fullName>
    </submittedName>
</protein>
<dbReference type="Pfam" id="PF00583">
    <property type="entry name" value="Acetyltransf_1"/>
    <property type="match status" value="1"/>
</dbReference>
<keyword evidence="2" id="KW-0012">Acyltransferase</keyword>
<dbReference type="PROSITE" id="PS51186">
    <property type="entry name" value="GNAT"/>
    <property type="match status" value="1"/>
</dbReference>
<comment type="caution">
    <text evidence="4">The sequence shown here is derived from an EMBL/GenBank/DDBJ whole genome shotgun (WGS) entry which is preliminary data.</text>
</comment>
<evidence type="ECO:0000313" key="5">
    <source>
        <dbReference type="Proteomes" id="UP001165685"/>
    </source>
</evidence>
<dbReference type="InterPro" id="IPR016181">
    <property type="entry name" value="Acyl_CoA_acyltransferase"/>
</dbReference>
<evidence type="ECO:0000256" key="2">
    <source>
        <dbReference type="ARBA" id="ARBA00023315"/>
    </source>
</evidence>
<dbReference type="Gene3D" id="3.40.630.30">
    <property type="match status" value="1"/>
</dbReference>
<dbReference type="SUPFAM" id="SSF55729">
    <property type="entry name" value="Acyl-CoA N-acyltransferases (Nat)"/>
    <property type="match status" value="1"/>
</dbReference>
<dbReference type="InterPro" id="IPR050832">
    <property type="entry name" value="Bact_Acetyltransf"/>
</dbReference>
<gene>
    <name evidence="4" type="ORF">O4U47_19590</name>
</gene>
<evidence type="ECO:0000259" key="3">
    <source>
        <dbReference type="PROSITE" id="PS51186"/>
    </source>
</evidence>
<dbReference type="RefSeq" id="WP_270679358.1">
    <property type="nucleotide sequence ID" value="NZ_JAQFWP010000040.1"/>
</dbReference>
<keyword evidence="5" id="KW-1185">Reference proteome</keyword>
<dbReference type="PANTHER" id="PTHR43877:SF2">
    <property type="entry name" value="AMINOALKYLPHOSPHONATE N-ACETYLTRANSFERASE-RELATED"/>
    <property type="match status" value="1"/>
</dbReference>
<reference evidence="4" key="1">
    <citation type="submission" date="2023-01" db="EMBL/GenBank/DDBJ databases">
        <title>Draft genome sequence of Nocardiopsis sp. LSu2-4 isolated from halophytes.</title>
        <authorList>
            <person name="Duangmal K."/>
            <person name="Chantavorakit T."/>
        </authorList>
    </citation>
    <scope>NUCLEOTIDE SEQUENCE</scope>
    <source>
        <strain evidence="4">LSu2-4</strain>
    </source>
</reference>
<proteinExistence type="predicted"/>
<organism evidence="4 5">
    <name type="scientific">Nocardiopsis suaedae</name>
    <dbReference type="NCBI Taxonomy" id="3018444"/>
    <lineage>
        <taxon>Bacteria</taxon>
        <taxon>Bacillati</taxon>
        <taxon>Actinomycetota</taxon>
        <taxon>Actinomycetes</taxon>
        <taxon>Streptosporangiales</taxon>
        <taxon>Nocardiopsidaceae</taxon>
        <taxon>Nocardiopsis</taxon>
    </lineage>
</organism>
<sequence>MREGTRFTENVAGARLRQAADDDVKAVVDLVNSAYRGEEAKKGWTTEADLLDGQRVDAENVGELIASPDTVVILAEDTGSQDLLACCELRGDHGGDAYFGMFSVSPLAQGRGIGRAVLAEAEGQAARVWSARRMTMLVIRQREALIAWYERRGYALTGKSAPFPYGDERFGIPLRDDLEFVELAKEL</sequence>
<feature type="domain" description="N-acetyltransferase" evidence="3">
    <location>
        <begin position="14"/>
        <end position="179"/>
    </location>
</feature>